<feature type="signal peptide" evidence="5">
    <location>
        <begin position="1"/>
        <end position="24"/>
    </location>
</feature>
<evidence type="ECO:0000256" key="2">
    <source>
        <dbReference type="ARBA" id="ARBA00022729"/>
    </source>
</evidence>
<dbReference type="Proteomes" id="UP000075418">
    <property type="component" value="Unassembled WGS sequence"/>
</dbReference>
<comment type="caution">
    <text evidence="6">The sequence shown here is derived from an EMBL/GenBank/DDBJ whole genome shotgun (WGS) entry which is preliminary data.</text>
</comment>
<gene>
    <name evidence="6" type="ORF">A0131_01395</name>
</gene>
<feature type="region of interest" description="Disordered" evidence="4">
    <location>
        <begin position="121"/>
        <end position="151"/>
    </location>
</feature>
<feature type="chain" id="PRO_5039586449" evidence="5">
    <location>
        <begin position="25"/>
        <end position="317"/>
    </location>
</feature>
<feature type="compositionally biased region" description="Basic and acidic residues" evidence="4">
    <location>
        <begin position="134"/>
        <end position="148"/>
    </location>
</feature>
<dbReference type="EMBL" id="LUGM01000002">
    <property type="protein sequence ID" value="KYH13465.1"/>
    <property type="molecule type" value="Genomic_DNA"/>
</dbReference>
<dbReference type="PANTHER" id="PTHR42953:SF8">
    <property type="entry name" value="ZINT DOMAIN-CONTAINING PROTEIN"/>
    <property type="match status" value="1"/>
</dbReference>
<dbReference type="Gene3D" id="3.40.50.1980">
    <property type="entry name" value="Nitrogenase molybdenum iron protein domain"/>
    <property type="match status" value="2"/>
</dbReference>
<evidence type="ECO:0000313" key="6">
    <source>
        <dbReference type="EMBL" id="KYH13465.1"/>
    </source>
</evidence>
<accession>A0A151A2H5</accession>
<keyword evidence="1 3" id="KW-0813">Transport</keyword>
<dbReference type="PRINTS" id="PR00691">
    <property type="entry name" value="ADHESINB"/>
</dbReference>
<evidence type="ECO:0000256" key="1">
    <source>
        <dbReference type="ARBA" id="ARBA00022448"/>
    </source>
</evidence>
<proteinExistence type="inferred from homology"/>
<reference evidence="6 7" key="1">
    <citation type="submission" date="2016-02" db="EMBL/GenBank/DDBJ databases">
        <title>Draft genome sequence of hydrocarbon degrading Staphylococcus saprophyticus Strain CNV2, isolated from crude-oil contaminated soil from Noonmati Oil Refinery, Guwahati, Assam, India.</title>
        <authorList>
            <person name="Mukherjee A."/>
            <person name="Chettri B."/>
            <person name="Langpoklakpam J."/>
            <person name="Singh A.K."/>
            <person name="Chattopadhyay D.J."/>
        </authorList>
    </citation>
    <scope>NUCLEOTIDE SEQUENCE [LARGE SCALE GENOMIC DNA]</scope>
    <source>
        <strain evidence="6 7">CNV2</strain>
    </source>
</reference>
<keyword evidence="2 5" id="KW-0732">Signal</keyword>
<dbReference type="GO" id="GO:0046872">
    <property type="term" value="F:metal ion binding"/>
    <property type="evidence" value="ECO:0007669"/>
    <property type="project" value="InterPro"/>
</dbReference>
<dbReference type="PANTHER" id="PTHR42953">
    <property type="entry name" value="HIGH-AFFINITY ZINC UPTAKE SYSTEM PROTEIN ZNUA-RELATED"/>
    <property type="match status" value="1"/>
</dbReference>
<evidence type="ECO:0000256" key="3">
    <source>
        <dbReference type="RuleBase" id="RU003512"/>
    </source>
</evidence>
<dbReference type="PRINTS" id="PR00690">
    <property type="entry name" value="ADHESNFAMILY"/>
</dbReference>
<dbReference type="GO" id="GO:0007155">
    <property type="term" value="P:cell adhesion"/>
    <property type="evidence" value="ECO:0007669"/>
    <property type="project" value="InterPro"/>
</dbReference>
<dbReference type="RefSeq" id="WP_061853696.1">
    <property type="nucleotide sequence ID" value="NZ_LUGM01000002.1"/>
</dbReference>
<evidence type="ECO:0000313" key="7">
    <source>
        <dbReference type="Proteomes" id="UP000075418"/>
    </source>
</evidence>
<dbReference type="AlphaFoldDB" id="A0A151A2H5"/>
<sequence>MRKVFPLLALVLICVILSSCSSQSKQHKTITKDNKLNIYTTVFAFQSFAQQIGGKYVHAQSIYPPGVDTHSYEPTQRNMIDIAKSDLFIYTSDDLDPVAHKIASAIRNKGVKLPVAQGLNHSELLPGDEDDEHEESHDAHHHAGESNDPHVWLDPVLDQQFALKIKNKLVQKDPQHKTYYEHNYRQLKNDLKGIDQQLSKVTKDPKRKTIVISHDSLGYLAQRYHFKQVGVTGMNNEDPSQQEIMSIIHNIKQTRQPYVLYEQNISSKLTDIIKKETQTKPLSFNNLATRNKDDNNNVKYQKIMQHNIETLDTALNK</sequence>
<dbReference type="PROSITE" id="PS51257">
    <property type="entry name" value="PROKAR_LIPOPROTEIN"/>
    <property type="match status" value="1"/>
</dbReference>
<evidence type="ECO:0000256" key="5">
    <source>
        <dbReference type="SAM" id="SignalP"/>
    </source>
</evidence>
<evidence type="ECO:0000256" key="4">
    <source>
        <dbReference type="SAM" id="MobiDB-lite"/>
    </source>
</evidence>
<dbReference type="SUPFAM" id="SSF53807">
    <property type="entry name" value="Helical backbone' metal receptor"/>
    <property type="match status" value="1"/>
</dbReference>
<protein>
    <submittedName>
        <fullName evidence="6">ABC transporter substrate-binding protein</fullName>
    </submittedName>
</protein>
<organism evidence="6 7">
    <name type="scientific">Staphylococcus kloosii</name>
    <dbReference type="NCBI Taxonomy" id="29384"/>
    <lineage>
        <taxon>Bacteria</taxon>
        <taxon>Bacillati</taxon>
        <taxon>Bacillota</taxon>
        <taxon>Bacilli</taxon>
        <taxon>Bacillales</taxon>
        <taxon>Staphylococcaceae</taxon>
        <taxon>Staphylococcus</taxon>
    </lineage>
</organism>
<dbReference type="InterPro" id="IPR006129">
    <property type="entry name" value="AdhesinB"/>
</dbReference>
<dbReference type="InterPro" id="IPR006127">
    <property type="entry name" value="ZnuA-like"/>
</dbReference>
<dbReference type="GO" id="GO:0030001">
    <property type="term" value="P:metal ion transport"/>
    <property type="evidence" value="ECO:0007669"/>
    <property type="project" value="InterPro"/>
</dbReference>
<dbReference type="Pfam" id="PF01297">
    <property type="entry name" value="ZnuA"/>
    <property type="match status" value="1"/>
</dbReference>
<dbReference type="InterPro" id="IPR006128">
    <property type="entry name" value="Lipoprotein_PsaA-like"/>
</dbReference>
<dbReference type="InterPro" id="IPR050492">
    <property type="entry name" value="Bact_metal-bind_prot9"/>
</dbReference>
<name>A0A151A2H5_9STAP</name>
<comment type="similarity">
    <text evidence="3">Belongs to the bacterial solute-binding protein 9 family.</text>
</comment>